<comment type="caution">
    <text evidence="1">The sequence shown here is derived from an EMBL/GenBank/DDBJ whole genome shotgun (WGS) entry which is preliminary data.</text>
</comment>
<dbReference type="Proteomes" id="UP000316639">
    <property type="component" value="Unassembled WGS sequence"/>
</dbReference>
<evidence type="ECO:0000313" key="2">
    <source>
        <dbReference type="Proteomes" id="UP000316639"/>
    </source>
</evidence>
<dbReference type="AlphaFoldDB" id="A0A563EPP3"/>
<dbReference type="EMBL" id="VOBR01000019">
    <property type="protein sequence ID" value="TWP48677.1"/>
    <property type="molecule type" value="Genomic_DNA"/>
</dbReference>
<evidence type="ECO:0000313" key="1">
    <source>
        <dbReference type="EMBL" id="TWP48677.1"/>
    </source>
</evidence>
<proteinExistence type="predicted"/>
<keyword evidence="2" id="KW-1185">Reference proteome</keyword>
<organism evidence="1 2">
    <name type="scientific">Lentzea tibetensis</name>
    <dbReference type="NCBI Taxonomy" id="2591470"/>
    <lineage>
        <taxon>Bacteria</taxon>
        <taxon>Bacillati</taxon>
        <taxon>Actinomycetota</taxon>
        <taxon>Actinomycetes</taxon>
        <taxon>Pseudonocardiales</taxon>
        <taxon>Pseudonocardiaceae</taxon>
        <taxon>Lentzea</taxon>
    </lineage>
</organism>
<protein>
    <submittedName>
        <fullName evidence="1">Uncharacterized protein</fullName>
    </submittedName>
</protein>
<gene>
    <name evidence="1" type="ORF">FKR81_27540</name>
</gene>
<accession>A0A563EPP3</accession>
<dbReference type="OrthoDB" id="3689480at2"/>
<dbReference type="RefSeq" id="WP_146355978.1">
    <property type="nucleotide sequence ID" value="NZ_VOBR01000019.1"/>
</dbReference>
<sequence length="115" mass="12236">MKWPADVTPDLDALIKLTGPPAGEQAPPGQSRQTLAVVNTCAWYRSWDLAVQRGDAAAVAASLAAMTDVVTRYPPEADAAGREYVRDAARQAAAGNGDLARDYVSANCFDTKWTP</sequence>
<name>A0A563EPP3_9PSEU</name>
<reference evidence="1 2" key="1">
    <citation type="submission" date="2019-07" db="EMBL/GenBank/DDBJ databases">
        <title>Lentzea xizangensis sp. nov., isolated from Qinghai-Tibetan Plateau Soils.</title>
        <authorList>
            <person name="Huang J."/>
        </authorList>
    </citation>
    <scope>NUCLEOTIDE SEQUENCE [LARGE SCALE GENOMIC DNA]</scope>
    <source>
        <strain evidence="1 2">FXJ1.1311</strain>
    </source>
</reference>